<proteinExistence type="predicted"/>
<dbReference type="AlphaFoldDB" id="A0A6C0L922"/>
<protein>
    <submittedName>
        <fullName evidence="1">Uncharacterized protein</fullName>
    </submittedName>
</protein>
<accession>A0A6C0L922</accession>
<reference evidence="1" key="1">
    <citation type="journal article" date="2020" name="Nature">
        <title>Giant virus diversity and host interactions through global metagenomics.</title>
        <authorList>
            <person name="Schulz F."/>
            <person name="Roux S."/>
            <person name="Paez-Espino D."/>
            <person name="Jungbluth S."/>
            <person name="Walsh D.A."/>
            <person name="Denef V.J."/>
            <person name="McMahon K.D."/>
            <person name="Konstantinidis K.T."/>
            <person name="Eloe-Fadrosh E.A."/>
            <person name="Kyrpides N.C."/>
            <person name="Woyke T."/>
        </authorList>
    </citation>
    <scope>NUCLEOTIDE SEQUENCE</scope>
    <source>
        <strain evidence="1">GVMAG-M-3300027763-16</strain>
    </source>
</reference>
<evidence type="ECO:0000313" key="1">
    <source>
        <dbReference type="EMBL" id="QHU27476.1"/>
    </source>
</evidence>
<sequence>MENTYYFSQGRLAYIGTYAQTYNKFQDSAQDIETGFTKDITKNNETGYTTDTTNNATKNGILSKLWNFQFYNKSILRYKL</sequence>
<dbReference type="EMBL" id="MN740457">
    <property type="protein sequence ID" value="QHU27476.1"/>
    <property type="molecule type" value="Genomic_DNA"/>
</dbReference>
<organism evidence="1">
    <name type="scientific">viral metagenome</name>
    <dbReference type="NCBI Taxonomy" id="1070528"/>
    <lineage>
        <taxon>unclassified sequences</taxon>
        <taxon>metagenomes</taxon>
        <taxon>organismal metagenomes</taxon>
    </lineage>
</organism>
<name>A0A6C0L922_9ZZZZ</name>